<feature type="domain" description="Protein kinase" evidence="11">
    <location>
        <begin position="11"/>
        <end position="274"/>
    </location>
</feature>
<evidence type="ECO:0000313" key="12">
    <source>
        <dbReference type="EMBL" id="MDA1385358.1"/>
    </source>
</evidence>
<dbReference type="Proteomes" id="UP001145799">
    <property type="component" value="Unassembled WGS sequence"/>
</dbReference>
<evidence type="ECO:0000259" key="11">
    <source>
        <dbReference type="PROSITE" id="PS50011"/>
    </source>
</evidence>
<evidence type="ECO:0000256" key="9">
    <source>
        <dbReference type="SAM" id="MobiDB-lite"/>
    </source>
</evidence>
<keyword evidence="3 13" id="KW-0808">Transferase</keyword>
<comment type="caution">
    <text evidence="12">The sequence shown here is derived from an EMBL/GenBank/DDBJ whole genome shotgun (WGS) entry which is preliminary data.</text>
</comment>
<keyword evidence="2" id="KW-0723">Serine/threonine-protein kinase</keyword>
<evidence type="ECO:0000256" key="10">
    <source>
        <dbReference type="SAM" id="Phobius"/>
    </source>
</evidence>
<keyword evidence="10" id="KW-0812">Transmembrane</keyword>
<sequence>MQSGTLVAGRYRLDERIAAGGMGEVWKGTDTRLGRAVAIKILHAGLSSNDKFRTRFQLEARAVAALQSPGIVALYDYGEETNDDGEVSYLIMELVRGRSLAEILRDRGPLPPAEVMQIVAAAADALETAHRHDIIHRDIKPANLLVDEETGAAKIVDFGISAARGASGLTETGTVMGTLAYASPEQLNGAELTGASDLYSLGIVAYEMLMGRPPFVSDTPVAVMNGHMTQAPPPLSRDIPAGVAQVVLQALQKDPRARYTSAAEMARSAREGRVVTGGIPVAPTTPPDGQQTQYFGSDQTALIGAGVGGGNTAEQPTGQMAQTEEKAGSATPWLITAAVVAIVVIIGAIMWWNYINKADAEIQDPVSPTPSVSTSKEAPSTAVESTTEDDDDDNSNWEPSTEEETSETPSETPSETASETPSEDVSTSESETPSEIPSETPSETPTLEEGGGGGEGQG</sequence>
<reference evidence="13 15" key="2">
    <citation type="submission" date="2023-07" db="EMBL/GenBank/DDBJ databases">
        <title>Sequencing the genomes of 1000 actinobacteria strains.</title>
        <authorList>
            <person name="Klenk H.-P."/>
        </authorList>
    </citation>
    <scope>NUCLEOTIDE SEQUENCE [LARGE SCALE GENOMIC DNA]</scope>
    <source>
        <strain evidence="13 15">DSM 44724</strain>
    </source>
</reference>
<feature type="compositionally biased region" description="Gly residues" evidence="9">
    <location>
        <begin position="449"/>
        <end position="458"/>
    </location>
</feature>
<dbReference type="EMBL" id="JAVDYD010000001">
    <property type="protein sequence ID" value="MDR7337025.1"/>
    <property type="molecule type" value="Genomic_DNA"/>
</dbReference>
<evidence type="ECO:0000313" key="13">
    <source>
        <dbReference type="EMBL" id="MDR7337025.1"/>
    </source>
</evidence>
<name>A0A9X3PTS5_9ACTN</name>
<evidence type="ECO:0000256" key="5">
    <source>
        <dbReference type="ARBA" id="ARBA00022777"/>
    </source>
</evidence>
<dbReference type="GO" id="GO:0005524">
    <property type="term" value="F:ATP binding"/>
    <property type="evidence" value="ECO:0007669"/>
    <property type="project" value="UniProtKB-KW"/>
</dbReference>
<proteinExistence type="predicted"/>
<dbReference type="GO" id="GO:0045717">
    <property type="term" value="P:negative regulation of fatty acid biosynthetic process"/>
    <property type="evidence" value="ECO:0007669"/>
    <property type="project" value="UniProtKB-ARBA"/>
</dbReference>
<keyword evidence="10" id="KW-1133">Transmembrane helix</keyword>
<keyword evidence="5 12" id="KW-0418">Kinase</keyword>
<evidence type="ECO:0000256" key="7">
    <source>
        <dbReference type="ARBA" id="ARBA00047899"/>
    </source>
</evidence>
<dbReference type="CDD" id="cd14014">
    <property type="entry name" value="STKc_PknB_like"/>
    <property type="match status" value="1"/>
</dbReference>
<dbReference type="EC" id="2.7.11.1" evidence="1"/>
<comment type="catalytic activity">
    <reaction evidence="8">
        <text>L-seryl-[protein] + ATP = O-phospho-L-seryl-[protein] + ADP + H(+)</text>
        <dbReference type="Rhea" id="RHEA:17989"/>
        <dbReference type="Rhea" id="RHEA-COMP:9863"/>
        <dbReference type="Rhea" id="RHEA-COMP:11604"/>
        <dbReference type="ChEBI" id="CHEBI:15378"/>
        <dbReference type="ChEBI" id="CHEBI:29999"/>
        <dbReference type="ChEBI" id="CHEBI:30616"/>
        <dbReference type="ChEBI" id="CHEBI:83421"/>
        <dbReference type="ChEBI" id="CHEBI:456216"/>
        <dbReference type="EC" id="2.7.11.1"/>
    </reaction>
</comment>
<feature type="region of interest" description="Disordered" evidence="9">
    <location>
        <begin position="308"/>
        <end position="328"/>
    </location>
</feature>
<feature type="compositionally biased region" description="Low complexity" evidence="9">
    <location>
        <begin position="365"/>
        <end position="375"/>
    </location>
</feature>
<evidence type="ECO:0000256" key="2">
    <source>
        <dbReference type="ARBA" id="ARBA00022527"/>
    </source>
</evidence>
<dbReference type="Gene3D" id="1.10.510.10">
    <property type="entry name" value="Transferase(Phosphotransferase) domain 1"/>
    <property type="match status" value="1"/>
</dbReference>
<evidence type="ECO:0000256" key="8">
    <source>
        <dbReference type="ARBA" id="ARBA00048679"/>
    </source>
</evidence>
<dbReference type="Pfam" id="PF00069">
    <property type="entry name" value="Pkinase"/>
    <property type="match status" value="1"/>
</dbReference>
<protein>
    <recommendedName>
        <fullName evidence="1">non-specific serine/threonine protein kinase</fullName>
        <ecNumber evidence="1">2.7.11.1</ecNumber>
    </recommendedName>
</protein>
<dbReference type="InterPro" id="IPR000719">
    <property type="entry name" value="Prot_kinase_dom"/>
</dbReference>
<evidence type="ECO:0000256" key="1">
    <source>
        <dbReference type="ARBA" id="ARBA00012513"/>
    </source>
</evidence>
<dbReference type="PANTHER" id="PTHR43289:SF6">
    <property type="entry name" value="SERINE_THREONINE-PROTEIN KINASE NEKL-3"/>
    <property type="match status" value="1"/>
</dbReference>
<keyword evidence="4" id="KW-0547">Nucleotide-binding</keyword>
<evidence type="ECO:0000256" key="6">
    <source>
        <dbReference type="ARBA" id="ARBA00022840"/>
    </source>
</evidence>
<reference evidence="12" key="1">
    <citation type="submission" date="2022-12" db="EMBL/GenBank/DDBJ databases">
        <title>Gycomyces niveus sp.nov., a novel actinomycete isolated from soil in Shouguang.</title>
        <authorList>
            <person name="Yang X."/>
        </authorList>
    </citation>
    <scope>NUCLEOTIDE SEQUENCE</scope>
    <source>
        <strain evidence="12">DSM 44724</strain>
    </source>
</reference>
<dbReference type="PROSITE" id="PS50011">
    <property type="entry name" value="PROTEIN_KINASE_DOM"/>
    <property type="match status" value="1"/>
</dbReference>
<accession>A0A9X3PTS5</accession>
<dbReference type="SMART" id="SM00220">
    <property type="entry name" value="S_TKc"/>
    <property type="match status" value="1"/>
</dbReference>
<evidence type="ECO:0000256" key="3">
    <source>
        <dbReference type="ARBA" id="ARBA00022679"/>
    </source>
</evidence>
<keyword evidence="6" id="KW-0067">ATP-binding</keyword>
<evidence type="ECO:0000256" key="4">
    <source>
        <dbReference type="ARBA" id="ARBA00022741"/>
    </source>
</evidence>
<feature type="region of interest" description="Disordered" evidence="9">
    <location>
        <begin position="364"/>
        <end position="458"/>
    </location>
</feature>
<feature type="transmembrane region" description="Helical" evidence="10">
    <location>
        <begin position="333"/>
        <end position="354"/>
    </location>
</feature>
<dbReference type="InterPro" id="IPR011009">
    <property type="entry name" value="Kinase-like_dom_sf"/>
</dbReference>
<dbReference type="EMBL" id="JAPZVQ010000004">
    <property type="protein sequence ID" value="MDA1385358.1"/>
    <property type="molecule type" value="Genomic_DNA"/>
</dbReference>
<evidence type="ECO:0000313" key="14">
    <source>
        <dbReference type="Proteomes" id="UP001145799"/>
    </source>
</evidence>
<dbReference type="PROSITE" id="PS00108">
    <property type="entry name" value="PROTEIN_KINASE_ST"/>
    <property type="match status" value="1"/>
</dbReference>
<evidence type="ECO:0000313" key="15">
    <source>
        <dbReference type="Proteomes" id="UP001183604"/>
    </source>
</evidence>
<dbReference type="FunFam" id="1.10.510.10:FF:000021">
    <property type="entry name" value="Serine/threonine protein kinase"/>
    <property type="match status" value="1"/>
</dbReference>
<dbReference type="PANTHER" id="PTHR43289">
    <property type="entry name" value="MITOGEN-ACTIVATED PROTEIN KINASE KINASE KINASE 20-RELATED"/>
    <property type="match status" value="1"/>
</dbReference>
<keyword evidence="15" id="KW-1185">Reference proteome</keyword>
<dbReference type="InterPro" id="IPR008271">
    <property type="entry name" value="Ser/Thr_kinase_AS"/>
</dbReference>
<dbReference type="RefSeq" id="WP_270121816.1">
    <property type="nucleotide sequence ID" value="NZ_BAAAOM010000002.1"/>
</dbReference>
<dbReference type="AlphaFoldDB" id="A0A9X3PTS5"/>
<feature type="compositionally biased region" description="Acidic residues" evidence="9">
    <location>
        <begin position="386"/>
        <end position="406"/>
    </location>
</feature>
<dbReference type="GO" id="GO:0004674">
    <property type="term" value="F:protein serine/threonine kinase activity"/>
    <property type="evidence" value="ECO:0007669"/>
    <property type="project" value="UniProtKB-KW"/>
</dbReference>
<comment type="catalytic activity">
    <reaction evidence="7">
        <text>L-threonyl-[protein] + ATP = O-phospho-L-threonyl-[protein] + ADP + H(+)</text>
        <dbReference type="Rhea" id="RHEA:46608"/>
        <dbReference type="Rhea" id="RHEA-COMP:11060"/>
        <dbReference type="Rhea" id="RHEA-COMP:11605"/>
        <dbReference type="ChEBI" id="CHEBI:15378"/>
        <dbReference type="ChEBI" id="CHEBI:30013"/>
        <dbReference type="ChEBI" id="CHEBI:30616"/>
        <dbReference type="ChEBI" id="CHEBI:61977"/>
        <dbReference type="ChEBI" id="CHEBI:456216"/>
        <dbReference type="EC" id="2.7.11.1"/>
    </reaction>
</comment>
<dbReference type="Proteomes" id="UP001183604">
    <property type="component" value="Unassembled WGS sequence"/>
</dbReference>
<feature type="compositionally biased region" description="Polar residues" evidence="9">
    <location>
        <begin position="312"/>
        <end position="322"/>
    </location>
</feature>
<dbReference type="Gene3D" id="3.30.200.20">
    <property type="entry name" value="Phosphorylase Kinase, domain 1"/>
    <property type="match status" value="1"/>
</dbReference>
<organism evidence="12 14">
    <name type="scientific">Glycomyces lechevalierae</name>
    <dbReference type="NCBI Taxonomy" id="256034"/>
    <lineage>
        <taxon>Bacteria</taxon>
        <taxon>Bacillati</taxon>
        <taxon>Actinomycetota</taxon>
        <taxon>Actinomycetes</taxon>
        <taxon>Glycomycetales</taxon>
        <taxon>Glycomycetaceae</taxon>
        <taxon>Glycomyces</taxon>
    </lineage>
</organism>
<dbReference type="SUPFAM" id="SSF56112">
    <property type="entry name" value="Protein kinase-like (PK-like)"/>
    <property type="match status" value="1"/>
</dbReference>
<keyword evidence="10" id="KW-0472">Membrane</keyword>
<feature type="compositionally biased region" description="Low complexity" evidence="9">
    <location>
        <begin position="407"/>
        <end position="448"/>
    </location>
</feature>
<gene>
    <name evidence="13" type="ORF">J2S69_000744</name>
    <name evidence="12" type="ORF">O2L01_10205</name>
</gene>
<dbReference type="FunFam" id="3.30.200.20:FF:000035">
    <property type="entry name" value="Serine/threonine protein kinase Stk1"/>
    <property type="match status" value="1"/>
</dbReference>